<feature type="binding site" evidence="6">
    <location>
        <begin position="32"/>
        <end position="37"/>
    </location>
    <ligand>
        <name>ATP</name>
        <dbReference type="ChEBI" id="CHEBI:30616"/>
    </ligand>
</feature>
<keyword evidence="6" id="KW-0963">Cytoplasm</keyword>
<dbReference type="Gene3D" id="1.20.59.20">
    <property type="match status" value="1"/>
</dbReference>
<reference evidence="9" key="1">
    <citation type="journal article" date="2019" name="Int. J. Syst. Evol. Microbiol.">
        <title>The Global Catalogue of Microorganisms (GCM) 10K type strain sequencing project: providing services to taxonomists for standard genome sequencing and annotation.</title>
        <authorList>
            <consortium name="The Broad Institute Genomics Platform"/>
            <consortium name="The Broad Institute Genome Sequencing Center for Infectious Disease"/>
            <person name="Wu L."/>
            <person name="Ma J."/>
        </authorList>
    </citation>
    <scope>NUCLEOTIDE SEQUENCE [LARGE SCALE GENOMIC DNA]</scope>
    <source>
        <strain evidence="9">JCM 16953</strain>
    </source>
</reference>
<feature type="domain" description="tRNA(Ile)-lysidine/2-thiocytidine synthase N-terminal" evidence="7">
    <location>
        <begin position="27"/>
        <end position="202"/>
    </location>
</feature>
<comment type="subcellular location">
    <subcellularLocation>
        <location evidence="6">Cytoplasm</location>
    </subcellularLocation>
</comment>
<proteinExistence type="inferred from homology"/>
<evidence type="ECO:0000256" key="1">
    <source>
        <dbReference type="ARBA" id="ARBA00022598"/>
    </source>
</evidence>
<comment type="caution">
    <text evidence="8">The sequence shown here is derived from an EMBL/GenBank/DDBJ whole genome shotgun (WGS) entry which is preliminary data.</text>
</comment>
<keyword evidence="9" id="KW-1185">Reference proteome</keyword>
<organism evidence="8 9">
    <name type="scientific">Nocardioides panacisoli</name>
    <dbReference type="NCBI Taxonomy" id="627624"/>
    <lineage>
        <taxon>Bacteria</taxon>
        <taxon>Bacillati</taxon>
        <taxon>Actinomycetota</taxon>
        <taxon>Actinomycetes</taxon>
        <taxon>Propionibacteriales</taxon>
        <taxon>Nocardioidaceae</taxon>
        <taxon>Nocardioides</taxon>
    </lineage>
</organism>
<name>A0ABP7IDT0_9ACTN</name>
<dbReference type="EC" id="6.3.4.19" evidence="6"/>
<comment type="catalytic activity">
    <reaction evidence="5 6">
        <text>cytidine(34) in tRNA(Ile2) + L-lysine + ATP = lysidine(34) in tRNA(Ile2) + AMP + diphosphate + H(+)</text>
        <dbReference type="Rhea" id="RHEA:43744"/>
        <dbReference type="Rhea" id="RHEA-COMP:10625"/>
        <dbReference type="Rhea" id="RHEA-COMP:10670"/>
        <dbReference type="ChEBI" id="CHEBI:15378"/>
        <dbReference type="ChEBI" id="CHEBI:30616"/>
        <dbReference type="ChEBI" id="CHEBI:32551"/>
        <dbReference type="ChEBI" id="CHEBI:33019"/>
        <dbReference type="ChEBI" id="CHEBI:82748"/>
        <dbReference type="ChEBI" id="CHEBI:83665"/>
        <dbReference type="ChEBI" id="CHEBI:456215"/>
        <dbReference type="EC" id="6.3.4.19"/>
    </reaction>
</comment>
<dbReference type="SUPFAM" id="SSF52402">
    <property type="entry name" value="Adenine nucleotide alpha hydrolases-like"/>
    <property type="match status" value="1"/>
</dbReference>
<comment type="similarity">
    <text evidence="6">Belongs to the tRNA(Ile)-lysidine synthase family.</text>
</comment>
<sequence length="320" mass="34613">MSLHPAVAAVRRGVREVLEELEPGDTVLVACSGGADSLALLSAAVFEGRKAAVRVVGTTIDHGLQEGSAEHARRVVEQMAGLGADETASARVQVSGAGEGPEAAARRARYDVLEQMRQHFGAALVLLGHTRDDQAETVLLGLTRGSGARSLAGMRRSFDHYARPLLDVSRDDTVTACQVEGIDFWEDPHNDDPGYTRVRVRRTVLPVLEEELGPGVAEALARTADQLREDVTFLDETAEAEFWSLEELDVADYPKALATRILRIAAIEAGATDSELFHVHVERLFALATGRIQGEIQLPGRVTAYREGRSVEFRPTAVTS</sequence>
<keyword evidence="3 6" id="KW-0547">Nucleotide-binding</keyword>
<keyword evidence="4 6" id="KW-0067">ATP-binding</keyword>
<dbReference type="Proteomes" id="UP001501821">
    <property type="component" value="Unassembled WGS sequence"/>
</dbReference>
<dbReference type="InterPro" id="IPR014729">
    <property type="entry name" value="Rossmann-like_a/b/a_fold"/>
</dbReference>
<dbReference type="EMBL" id="BAABAH010000004">
    <property type="protein sequence ID" value="GAA3815874.1"/>
    <property type="molecule type" value="Genomic_DNA"/>
</dbReference>
<dbReference type="RefSeq" id="WP_344774400.1">
    <property type="nucleotide sequence ID" value="NZ_BAABAH010000004.1"/>
</dbReference>
<evidence type="ECO:0000256" key="3">
    <source>
        <dbReference type="ARBA" id="ARBA00022741"/>
    </source>
</evidence>
<dbReference type="InterPro" id="IPR012795">
    <property type="entry name" value="tRNA_Ile_lys_synt_N"/>
</dbReference>
<comment type="domain">
    <text evidence="6">The N-terminal region contains the highly conserved SGGXDS motif, predicted to be a P-loop motif involved in ATP binding.</text>
</comment>
<dbReference type="SUPFAM" id="SSF82829">
    <property type="entry name" value="MesJ substrate recognition domain-like"/>
    <property type="match status" value="1"/>
</dbReference>
<evidence type="ECO:0000313" key="8">
    <source>
        <dbReference type="EMBL" id="GAA3815874.1"/>
    </source>
</evidence>
<dbReference type="InterPro" id="IPR012094">
    <property type="entry name" value="tRNA_Ile_lys_synt"/>
</dbReference>
<dbReference type="InterPro" id="IPR011063">
    <property type="entry name" value="TilS/TtcA_N"/>
</dbReference>
<evidence type="ECO:0000256" key="2">
    <source>
        <dbReference type="ARBA" id="ARBA00022694"/>
    </source>
</evidence>
<gene>
    <name evidence="6 8" type="primary">tilS</name>
    <name evidence="8" type="ORF">GCM10022242_17480</name>
</gene>
<comment type="function">
    <text evidence="6">Ligates lysine onto the cytidine present at position 34 of the AUA codon-specific tRNA(Ile) that contains the anticodon CAU, in an ATP-dependent manner. Cytidine is converted to lysidine, thus changing the amino acid specificity of the tRNA from methionine to isoleucine.</text>
</comment>
<keyword evidence="2 6" id="KW-0819">tRNA processing</keyword>
<evidence type="ECO:0000256" key="4">
    <source>
        <dbReference type="ARBA" id="ARBA00022840"/>
    </source>
</evidence>
<dbReference type="Pfam" id="PF01171">
    <property type="entry name" value="ATP_bind_3"/>
    <property type="match status" value="1"/>
</dbReference>
<accession>A0ABP7IDT0</accession>
<evidence type="ECO:0000256" key="6">
    <source>
        <dbReference type="HAMAP-Rule" id="MF_01161"/>
    </source>
</evidence>
<evidence type="ECO:0000259" key="7">
    <source>
        <dbReference type="Pfam" id="PF01171"/>
    </source>
</evidence>
<keyword evidence="1 6" id="KW-0436">Ligase</keyword>
<evidence type="ECO:0000313" key="9">
    <source>
        <dbReference type="Proteomes" id="UP001501821"/>
    </source>
</evidence>
<dbReference type="CDD" id="cd01992">
    <property type="entry name" value="TilS_N"/>
    <property type="match status" value="1"/>
</dbReference>
<dbReference type="NCBIfam" id="TIGR02432">
    <property type="entry name" value="lysidine_TilS_N"/>
    <property type="match status" value="1"/>
</dbReference>
<dbReference type="PANTHER" id="PTHR43033">
    <property type="entry name" value="TRNA(ILE)-LYSIDINE SYNTHASE-RELATED"/>
    <property type="match status" value="1"/>
</dbReference>
<evidence type="ECO:0000256" key="5">
    <source>
        <dbReference type="ARBA" id="ARBA00048539"/>
    </source>
</evidence>
<dbReference type="HAMAP" id="MF_01161">
    <property type="entry name" value="tRNA_Ile_lys_synt"/>
    <property type="match status" value="1"/>
</dbReference>
<protein>
    <recommendedName>
        <fullName evidence="6">tRNA(Ile)-lysidine synthase</fullName>
        <ecNumber evidence="6">6.3.4.19</ecNumber>
    </recommendedName>
    <alternativeName>
        <fullName evidence="6">tRNA(Ile)-2-lysyl-cytidine synthase</fullName>
    </alternativeName>
    <alternativeName>
        <fullName evidence="6">tRNA(Ile)-lysidine synthetase</fullName>
    </alternativeName>
</protein>
<dbReference type="Gene3D" id="3.40.50.620">
    <property type="entry name" value="HUPs"/>
    <property type="match status" value="1"/>
</dbReference>
<dbReference type="PANTHER" id="PTHR43033:SF1">
    <property type="entry name" value="TRNA(ILE)-LYSIDINE SYNTHASE-RELATED"/>
    <property type="match status" value="1"/>
</dbReference>